<evidence type="ECO:0000313" key="3">
    <source>
        <dbReference type="Proteomes" id="UP000184611"/>
    </source>
</evidence>
<organism evidence="2 3">
    <name type="scientific">Flavobacterium cucumis</name>
    <dbReference type="NCBI Taxonomy" id="416016"/>
    <lineage>
        <taxon>Bacteria</taxon>
        <taxon>Pseudomonadati</taxon>
        <taxon>Bacteroidota</taxon>
        <taxon>Flavobacteriia</taxon>
        <taxon>Flavobacteriales</taxon>
        <taxon>Flavobacteriaceae</taxon>
        <taxon>Flavobacterium</taxon>
    </lineage>
</organism>
<feature type="transmembrane region" description="Helical" evidence="1">
    <location>
        <begin position="210"/>
        <end position="228"/>
    </location>
</feature>
<keyword evidence="3" id="KW-1185">Reference proteome</keyword>
<evidence type="ECO:0008006" key="4">
    <source>
        <dbReference type="Google" id="ProtNLM"/>
    </source>
</evidence>
<feature type="transmembrane region" description="Helical" evidence="1">
    <location>
        <begin position="158"/>
        <end position="178"/>
    </location>
</feature>
<name>A0A1M7ZU69_9FLAO</name>
<feature type="transmembrane region" description="Helical" evidence="1">
    <location>
        <begin position="264"/>
        <end position="281"/>
    </location>
</feature>
<dbReference type="RefSeq" id="WP_073581545.1">
    <property type="nucleotide sequence ID" value="NZ_CBCSEA010000001.1"/>
</dbReference>
<feature type="transmembrane region" description="Helical" evidence="1">
    <location>
        <begin position="240"/>
        <end position="257"/>
    </location>
</feature>
<feature type="transmembrane region" description="Helical" evidence="1">
    <location>
        <begin position="39"/>
        <end position="62"/>
    </location>
</feature>
<dbReference type="InterPro" id="IPR045625">
    <property type="entry name" value="DUF6427"/>
</dbReference>
<keyword evidence="1" id="KW-0812">Transmembrane</keyword>
<dbReference type="AlphaFoldDB" id="A0A1M7ZU69"/>
<feature type="transmembrane region" description="Helical" evidence="1">
    <location>
        <begin position="12"/>
        <end position="33"/>
    </location>
</feature>
<feature type="transmembrane region" description="Helical" evidence="1">
    <location>
        <begin position="287"/>
        <end position="307"/>
    </location>
</feature>
<feature type="transmembrane region" description="Helical" evidence="1">
    <location>
        <begin position="127"/>
        <end position="152"/>
    </location>
</feature>
<reference evidence="3" key="1">
    <citation type="submission" date="2016-12" db="EMBL/GenBank/DDBJ databases">
        <authorList>
            <person name="Varghese N."/>
            <person name="Submissions S."/>
        </authorList>
    </citation>
    <scope>NUCLEOTIDE SEQUENCE [LARGE SCALE GENOMIC DNA]</scope>
    <source>
        <strain evidence="3">DSM 18830</strain>
    </source>
</reference>
<proteinExistence type="predicted"/>
<dbReference type="OrthoDB" id="1439867at2"/>
<evidence type="ECO:0000313" key="2">
    <source>
        <dbReference type="EMBL" id="SHO72425.1"/>
    </source>
</evidence>
<keyword evidence="1" id="KW-0472">Membrane</keyword>
<protein>
    <recommendedName>
        <fullName evidence="4">EpsG family protein</fullName>
    </recommendedName>
</protein>
<dbReference type="Pfam" id="PF19992">
    <property type="entry name" value="DUF6427"/>
    <property type="match status" value="1"/>
</dbReference>
<dbReference type="Proteomes" id="UP000184611">
    <property type="component" value="Unassembled WGS sequence"/>
</dbReference>
<keyword evidence="1" id="KW-1133">Transmembrane helix</keyword>
<evidence type="ECO:0000256" key="1">
    <source>
        <dbReference type="SAM" id="Phobius"/>
    </source>
</evidence>
<gene>
    <name evidence="2" type="ORF">SAMN05443547_0757</name>
</gene>
<accession>A0A1M7ZU69</accession>
<feature type="transmembrane region" description="Helical" evidence="1">
    <location>
        <begin position="74"/>
        <end position="90"/>
    </location>
</feature>
<dbReference type="EMBL" id="FRYK01000001">
    <property type="protein sequence ID" value="SHO72425.1"/>
    <property type="molecule type" value="Genomic_DNA"/>
</dbReference>
<sequence length="309" mass="35710">MIASVFSKTRPFNYLMIGILSLFFIVLKTISTASPSADWFYYVEGFGYGILIFFSLFLTDFIALKNDLIKGNNYALLLFFIFLLFFSSFFQNKEIIVSNFMLLLALRKLISLKSFSATKEKIFDASFWIFLAALFHFWSIFYIVLVFIAIILHVSKDYRNWIIPFISLFAVTVLFFLANSIMNNSLMSEILSQTYVSFDFYYFDNIYQRIALALFSSISLFAFISHLFDIPKKALNLQSSHKTILFSFLLGLGIYILSANKNNGCLAFCFAPLAIIGANFIEKIENNWVREIVLYSLLICGLFFFVMQL</sequence>
<dbReference type="STRING" id="416016.SAMN05443547_0757"/>